<protein>
    <submittedName>
        <fullName evidence="1">Uncharacterized protein</fullName>
    </submittedName>
</protein>
<dbReference type="EMBL" id="CACTIH010007242">
    <property type="protein sequence ID" value="CAA3005071.1"/>
    <property type="molecule type" value="Genomic_DNA"/>
</dbReference>
<reference evidence="1 2" key="1">
    <citation type="submission" date="2019-12" db="EMBL/GenBank/DDBJ databases">
        <authorList>
            <person name="Alioto T."/>
            <person name="Alioto T."/>
            <person name="Gomez Garrido J."/>
        </authorList>
    </citation>
    <scope>NUCLEOTIDE SEQUENCE [LARGE SCALE GENOMIC DNA]</scope>
</reference>
<accession>A0A8S0THH4</accession>
<organism evidence="1 2">
    <name type="scientific">Olea europaea subsp. europaea</name>
    <dbReference type="NCBI Taxonomy" id="158383"/>
    <lineage>
        <taxon>Eukaryota</taxon>
        <taxon>Viridiplantae</taxon>
        <taxon>Streptophyta</taxon>
        <taxon>Embryophyta</taxon>
        <taxon>Tracheophyta</taxon>
        <taxon>Spermatophyta</taxon>
        <taxon>Magnoliopsida</taxon>
        <taxon>eudicotyledons</taxon>
        <taxon>Gunneridae</taxon>
        <taxon>Pentapetalae</taxon>
        <taxon>asterids</taxon>
        <taxon>lamiids</taxon>
        <taxon>Lamiales</taxon>
        <taxon>Oleaceae</taxon>
        <taxon>Oleeae</taxon>
        <taxon>Olea</taxon>
    </lineage>
</organism>
<gene>
    <name evidence="1" type="ORF">OLEA9_A042652</name>
</gene>
<comment type="caution">
    <text evidence="1">The sequence shown here is derived from an EMBL/GenBank/DDBJ whole genome shotgun (WGS) entry which is preliminary data.</text>
</comment>
<evidence type="ECO:0000313" key="2">
    <source>
        <dbReference type="Proteomes" id="UP000594638"/>
    </source>
</evidence>
<dbReference type="AlphaFoldDB" id="A0A8S0THH4"/>
<evidence type="ECO:0000313" key="1">
    <source>
        <dbReference type="EMBL" id="CAA3005071.1"/>
    </source>
</evidence>
<proteinExistence type="predicted"/>
<dbReference type="Proteomes" id="UP000594638">
    <property type="component" value="Unassembled WGS sequence"/>
</dbReference>
<dbReference type="Gramene" id="OE9A042652T1">
    <property type="protein sequence ID" value="OE9A042652C1"/>
    <property type="gene ID" value="OE9A042652"/>
</dbReference>
<name>A0A8S0THH4_OLEEU</name>
<keyword evidence="2" id="KW-1185">Reference proteome</keyword>
<sequence>MPPLAVKAPPVSALATCFVGSYRVFKVLLWKCRYTIPELDAETSFCRHYNGGLKGLQWRVGSTALAPWVLWLRLECP</sequence>